<comment type="caution">
    <text evidence="1">The sequence shown here is derived from an EMBL/GenBank/DDBJ whole genome shotgun (WGS) entry which is preliminary data.</text>
</comment>
<dbReference type="RefSeq" id="WP_065190198.1">
    <property type="nucleotide sequence ID" value="NZ_LZFB01000039.1"/>
</dbReference>
<organism evidence="1 2">
    <name type="scientific">Photobacterium aquimaris</name>
    <dbReference type="NCBI Taxonomy" id="512643"/>
    <lineage>
        <taxon>Bacteria</taxon>
        <taxon>Pseudomonadati</taxon>
        <taxon>Pseudomonadota</taxon>
        <taxon>Gammaproteobacteria</taxon>
        <taxon>Vibrionales</taxon>
        <taxon>Vibrionaceae</taxon>
        <taxon>Photobacterium</taxon>
    </lineage>
</organism>
<sequence length="143" mass="15862">MSNSIQKLFIYSFTTQSNKKFVVAVNENEQVKNFSVGSGAKIMAYVMSVESSSEIITNADLVKTTGNLLNKTIEAIKTGGETDCLALISLNYISNADHLFTATTDQSIEFNTQSLWHNCSDDFKTKMIKLITAWDESYPILAN</sequence>
<gene>
    <name evidence="1" type="ORF">C0W81_12070</name>
</gene>
<evidence type="ECO:0000313" key="1">
    <source>
        <dbReference type="EMBL" id="PSU03498.1"/>
    </source>
</evidence>
<name>A0A2T3HX13_9GAMM</name>
<reference evidence="1 2" key="1">
    <citation type="submission" date="2018-03" db="EMBL/GenBank/DDBJ databases">
        <title>Whole genome sequencing of Histamine producing bacteria.</title>
        <authorList>
            <person name="Butler K."/>
        </authorList>
    </citation>
    <scope>NUCLEOTIDE SEQUENCE [LARGE SCALE GENOMIC DNA]</scope>
    <source>
        <strain evidence="1 2">DSM 23343</strain>
    </source>
</reference>
<accession>A0A2T3HX13</accession>
<protein>
    <submittedName>
        <fullName evidence="1">Uncharacterized protein</fullName>
    </submittedName>
</protein>
<evidence type="ECO:0000313" key="2">
    <source>
        <dbReference type="Proteomes" id="UP000241858"/>
    </source>
</evidence>
<dbReference type="AlphaFoldDB" id="A0A2T3HX13"/>
<dbReference type="EMBL" id="PYLY01000023">
    <property type="protein sequence ID" value="PSU03498.1"/>
    <property type="molecule type" value="Genomic_DNA"/>
</dbReference>
<proteinExistence type="predicted"/>
<dbReference type="Proteomes" id="UP000241858">
    <property type="component" value="Unassembled WGS sequence"/>
</dbReference>